<proteinExistence type="predicted"/>
<reference evidence="6 7" key="1">
    <citation type="submission" date="2019-09" db="EMBL/GenBank/DDBJ databases">
        <title>The complete genome of Methanoplanus sp. FWC-SCC4.</title>
        <authorList>
            <person name="Chen S.-C."/>
            <person name="Zhou Y.-Z."/>
            <person name="Lai M.-C."/>
        </authorList>
    </citation>
    <scope>NUCLEOTIDE SEQUENCE [LARGE SCALE GENOMIC DNA]</scope>
    <source>
        <strain evidence="6 7">FWC-SCC4</strain>
    </source>
</reference>
<name>A0AA97FEZ5_9EURY</name>
<keyword evidence="7" id="KW-1185">Reference proteome</keyword>
<organism evidence="6 7">
    <name type="scientific">Methanochimaera problematica</name>
    <dbReference type="NCBI Taxonomy" id="2609417"/>
    <lineage>
        <taxon>Archaea</taxon>
        <taxon>Methanobacteriati</taxon>
        <taxon>Methanobacteriota</taxon>
        <taxon>Stenosarchaea group</taxon>
        <taxon>Methanomicrobia</taxon>
        <taxon>Methanomicrobiales</taxon>
        <taxon>Methanomicrobiaceae</taxon>
        <taxon>Methanochimaera</taxon>
    </lineage>
</organism>
<evidence type="ECO:0000313" key="7">
    <source>
        <dbReference type="Proteomes" id="UP001301797"/>
    </source>
</evidence>
<keyword evidence="5" id="KW-0378">Hydrolase</keyword>
<dbReference type="GeneID" id="85230583"/>
<dbReference type="GO" id="GO:0016787">
    <property type="term" value="F:hydrolase activity"/>
    <property type="evidence" value="ECO:0007669"/>
    <property type="project" value="UniProtKB-KW"/>
</dbReference>
<evidence type="ECO:0000256" key="2">
    <source>
        <dbReference type="ARBA" id="ARBA00022649"/>
    </source>
</evidence>
<sequence>MKKDSLYLSHIYEESEFILETIDSMTRSKFLESRIIQKAVIQSLGVIGEAAKQISPDFREAHPYIDWKGMSGLRDRLIHGYFVINLSQVWEVISDDIPLLHDQLYKILKE</sequence>
<accession>A0AA97FEZ5</accession>
<dbReference type="InterPro" id="IPR008201">
    <property type="entry name" value="HepT-like"/>
</dbReference>
<dbReference type="KEGG" id="mefw:F1737_10400"/>
<dbReference type="GO" id="GO:0000166">
    <property type="term" value="F:nucleotide binding"/>
    <property type="evidence" value="ECO:0007669"/>
    <property type="project" value="UniProtKB-KW"/>
</dbReference>
<dbReference type="PANTHER" id="PTHR34139">
    <property type="entry name" value="UPF0331 PROTEIN MJ0127"/>
    <property type="match status" value="1"/>
</dbReference>
<keyword evidence="4" id="KW-0547">Nucleotide-binding</keyword>
<dbReference type="Proteomes" id="UP001301797">
    <property type="component" value="Chromosome"/>
</dbReference>
<evidence type="ECO:0000256" key="4">
    <source>
        <dbReference type="ARBA" id="ARBA00022741"/>
    </source>
</evidence>
<keyword evidence="1" id="KW-0597">Phosphoprotein</keyword>
<dbReference type="Pfam" id="PF01934">
    <property type="entry name" value="HepT-like"/>
    <property type="match status" value="1"/>
</dbReference>
<dbReference type="InterPro" id="IPR051813">
    <property type="entry name" value="HepT_RNase_toxin"/>
</dbReference>
<gene>
    <name evidence="6" type="ORF">F1737_10400</name>
</gene>
<dbReference type="PANTHER" id="PTHR34139:SF1">
    <property type="entry name" value="RNASE MJ1380-RELATED"/>
    <property type="match status" value="1"/>
</dbReference>
<evidence type="ECO:0000256" key="3">
    <source>
        <dbReference type="ARBA" id="ARBA00022722"/>
    </source>
</evidence>
<dbReference type="AlphaFoldDB" id="A0AA97FEZ5"/>
<keyword evidence="3" id="KW-0540">Nuclease</keyword>
<dbReference type="RefSeq" id="WP_317136511.1">
    <property type="nucleotide sequence ID" value="NZ_CP043875.1"/>
</dbReference>
<evidence type="ECO:0000256" key="1">
    <source>
        <dbReference type="ARBA" id="ARBA00022553"/>
    </source>
</evidence>
<dbReference type="GO" id="GO:0004540">
    <property type="term" value="F:RNA nuclease activity"/>
    <property type="evidence" value="ECO:0007669"/>
    <property type="project" value="InterPro"/>
</dbReference>
<protein>
    <submittedName>
        <fullName evidence="6">DUF86 domain-containing protein</fullName>
    </submittedName>
</protein>
<dbReference type="EMBL" id="CP043875">
    <property type="protein sequence ID" value="WOF17058.1"/>
    <property type="molecule type" value="Genomic_DNA"/>
</dbReference>
<keyword evidence="2" id="KW-1277">Toxin-antitoxin system</keyword>
<evidence type="ECO:0000313" key="6">
    <source>
        <dbReference type="EMBL" id="WOF17058.1"/>
    </source>
</evidence>
<evidence type="ECO:0000256" key="5">
    <source>
        <dbReference type="ARBA" id="ARBA00022801"/>
    </source>
</evidence>
<dbReference type="GO" id="GO:0110001">
    <property type="term" value="C:toxin-antitoxin complex"/>
    <property type="evidence" value="ECO:0007669"/>
    <property type="project" value="InterPro"/>
</dbReference>